<evidence type="ECO:0000313" key="3">
    <source>
        <dbReference type="Proteomes" id="UP001056012"/>
    </source>
</evidence>
<dbReference type="EMBL" id="CP089277">
    <property type="protein sequence ID" value="USP79297.1"/>
    <property type="molecule type" value="Genomic_DNA"/>
</dbReference>
<reference evidence="2" key="1">
    <citation type="submission" date="2021-12" db="EMBL/GenBank/DDBJ databases">
        <title>Curvularia clavata genome.</title>
        <authorList>
            <person name="Cao Y."/>
        </authorList>
    </citation>
    <scope>NUCLEOTIDE SEQUENCE</scope>
    <source>
        <strain evidence="2">Yc1106</strain>
    </source>
</reference>
<dbReference type="AlphaFoldDB" id="A0A9Q9DTZ9"/>
<dbReference type="GO" id="GO:0050660">
    <property type="term" value="F:flavin adenine dinucleotide binding"/>
    <property type="evidence" value="ECO:0007669"/>
    <property type="project" value="TreeGrafter"/>
</dbReference>
<dbReference type="PANTHER" id="PTHR43735:SF5">
    <property type="entry name" value="FAD_NAD(P)-BINDING DOMAIN-CONTAINING PROTEIN"/>
    <property type="match status" value="1"/>
</dbReference>
<dbReference type="PRINTS" id="PR00368">
    <property type="entry name" value="FADPNR"/>
</dbReference>
<dbReference type="Gene3D" id="3.50.50.100">
    <property type="match status" value="1"/>
</dbReference>
<dbReference type="Proteomes" id="UP001056012">
    <property type="component" value="Chromosome 4"/>
</dbReference>
<dbReference type="InterPro" id="IPR036188">
    <property type="entry name" value="FAD/NAD-bd_sf"/>
</dbReference>
<dbReference type="SUPFAM" id="SSF51905">
    <property type="entry name" value="FAD/NAD(P)-binding domain"/>
    <property type="match status" value="1"/>
</dbReference>
<dbReference type="VEuPathDB" id="FungiDB:yc1106_06571"/>
<dbReference type="PANTHER" id="PTHR43735">
    <property type="entry name" value="APOPTOSIS-INDUCING FACTOR 1"/>
    <property type="match status" value="1"/>
</dbReference>
<accession>A0A9Q9DTZ9</accession>
<evidence type="ECO:0000259" key="1">
    <source>
        <dbReference type="Pfam" id="PF07992"/>
    </source>
</evidence>
<dbReference type="GO" id="GO:0005737">
    <property type="term" value="C:cytoplasm"/>
    <property type="evidence" value="ECO:0007669"/>
    <property type="project" value="TreeGrafter"/>
</dbReference>
<dbReference type="GO" id="GO:0004174">
    <property type="term" value="F:electron-transferring-flavoprotein dehydrogenase activity"/>
    <property type="evidence" value="ECO:0007669"/>
    <property type="project" value="TreeGrafter"/>
</dbReference>
<feature type="domain" description="FAD/NAD(P)-binding" evidence="1">
    <location>
        <begin position="51"/>
        <end position="335"/>
    </location>
</feature>
<sequence>MTRTLNFDLMPVGLSVQGACKFGFERRSDISAPANPSRRSETDKIPSQTKNVVVVGGSFTGYSTAKYLTETLPTGYRVVLVEKNSHFNYVFAFPRFSVMKGCERLAFIPYTGLEKSAPKGVFEFVQGMVEKVDERVVRLEGGKELEYEYLIIATGTSSGLPSKVAATESPDAQQELRGLQSKIEKAARIAVVGGGAVGVELASDIKDFYPEKSVVLLHSRDRLLPSFGERLHEYVMKRLGDMGVEVWLNERPQIVDGSHTLKLKHGKEETFDLIIPCTGQRPNSSVISDFSWESISKDSSHILVRPTLQIVDERFPNVFAAGDVAATGGPKMGRAGYMQTLVVAENVLSLIKGKNDLKVYQPLRWLEGSIKLTLGKVTYASESAEREILMPSNSGKIDIDAKKAWRHFGEKARASEYLPTIFESITSLQTRTACSFAAWPLCVSPEYRRKGLATQGENDWGFGILSSNPAAVMALLRACDHGIENASFDMVKEYGANIMATSPIRYVREAKLKGRVFGIEEGTGTMCCADTNFWVDHAEPLAILAEVKKKITWPFGELPEGCEFLALIHSPSTTSH</sequence>
<dbReference type="OrthoDB" id="202203at2759"/>
<dbReference type="InterPro" id="IPR023753">
    <property type="entry name" value="FAD/NAD-binding_dom"/>
</dbReference>
<gene>
    <name evidence="2" type="ORF">yc1106_06571</name>
</gene>
<dbReference type="Pfam" id="PF07992">
    <property type="entry name" value="Pyr_redox_2"/>
    <property type="match status" value="1"/>
</dbReference>
<evidence type="ECO:0000313" key="2">
    <source>
        <dbReference type="EMBL" id="USP79297.1"/>
    </source>
</evidence>
<proteinExistence type="predicted"/>
<organism evidence="2 3">
    <name type="scientific">Curvularia clavata</name>
    <dbReference type="NCBI Taxonomy" id="95742"/>
    <lineage>
        <taxon>Eukaryota</taxon>
        <taxon>Fungi</taxon>
        <taxon>Dikarya</taxon>
        <taxon>Ascomycota</taxon>
        <taxon>Pezizomycotina</taxon>
        <taxon>Dothideomycetes</taxon>
        <taxon>Pleosporomycetidae</taxon>
        <taxon>Pleosporales</taxon>
        <taxon>Pleosporineae</taxon>
        <taxon>Pleosporaceae</taxon>
        <taxon>Curvularia</taxon>
    </lineage>
</organism>
<dbReference type="PRINTS" id="PR00469">
    <property type="entry name" value="PNDRDTASEII"/>
</dbReference>
<keyword evidence="3" id="KW-1185">Reference proteome</keyword>
<name>A0A9Q9DTZ9_CURCL</name>
<protein>
    <recommendedName>
        <fullName evidence="1">FAD/NAD(P)-binding domain-containing protein</fullName>
    </recommendedName>
</protein>